<keyword evidence="2" id="KW-1133">Transmembrane helix</keyword>
<sequence length="173" mass="18000">MVDQAAASDLRPLLYGSSGRIRCGLVFLVLVGLCAAAAHFGGSLAGFVETSAAGHADAAVGLSAQDRISLTEIRWAQEKVSEDIAELNRYIDAQRKDLKGILDQITVLASRIDSLQNPAAVTSAPSAISSSPPQAASSPTKKRAEKRVERSNPQGPVSVGGAPVITGQKRGRP</sequence>
<reference evidence="4 6" key="2">
    <citation type="submission" date="2024-07" db="EMBL/GenBank/DDBJ databases">
        <title>Genomic Encyclopedia of Type Strains, Phase V (KMG-V): Genome sequencing to study the core and pangenomes of soil and plant-associated prokaryotes.</title>
        <authorList>
            <person name="Whitman W."/>
        </authorList>
    </citation>
    <scope>NUCLEOTIDE SEQUENCE [LARGE SCALE GENOMIC DNA]</scope>
    <source>
        <strain evidence="4 6">USDA 415</strain>
    </source>
</reference>
<feature type="region of interest" description="Disordered" evidence="1">
    <location>
        <begin position="122"/>
        <end position="173"/>
    </location>
</feature>
<dbReference type="Proteomes" id="UP001565471">
    <property type="component" value="Unassembled WGS sequence"/>
</dbReference>
<keyword evidence="2" id="KW-0472">Membrane</keyword>
<dbReference type="RefSeq" id="WP_233475513.1">
    <property type="nucleotide sequence ID" value="NZ_CP126003.1"/>
</dbReference>
<proteinExistence type="predicted"/>
<gene>
    <name evidence="4" type="ORF">ABIF29_001518</name>
    <name evidence="3" type="ORF">JOH49_009472</name>
</gene>
<evidence type="ECO:0000313" key="6">
    <source>
        <dbReference type="Proteomes" id="UP001565471"/>
    </source>
</evidence>
<evidence type="ECO:0000313" key="4">
    <source>
        <dbReference type="EMBL" id="MEY9314719.1"/>
    </source>
</evidence>
<feature type="compositionally biased region" description="Low complexity" evidence="1">
    <location>
        <begin position="122"/>
        <end position="139"/>
    </location>
</feature>
<name>A0A8I1YDN1_BRAEL</name>
<dbReference type="EMBL" id="JAFICZ010000001">
    <property type="protein sequence ID" value="MBP1299719.1"/>
    <property type="molecule type" value="Genomic_DNA"/>
</dbReference>
<reference evidence="3" key="1">
    <citation type="submission" date="2021-02" db="EMBL/GenBank/DDBJ databases">
        <title>Genomic Encyclopedia of Type Strains, Phase IV (KMG-V): Genome sequencing to study the core and pangenomes of soil and plant-associated prokaryotes.</title>
        <authorList>
            <person name="Whitman W."/>
        </authorList>
    </citation>
    <scope>NUCLEOTIDE SEQUENCE</scope>
    <source>
        <strain evidence="3">USDA 406</strain>
    </source>
</reference>
<protein>
    <submittedName>
        <fullName evidence="3 4">Coiled-coil protein SlyX</fullName>
    </submittedName>
</protein>
<evidence type="ECO:0000256" key="2">
    <source>
        <dbReference type="SAM" id="Phobius"/>
    </source>
</evidence>
<dbReference type="AlphaFoldDB" id="A0A8I1YDN1"/>
<dbReference type="EMBL" id="JBGBZA010000002">
    <property type="protein sequence ID" value="MEY9314719.1"/>
    <property type="molecule type" value="Genomic_DNA"/>
</dbReference>
<keyword evidence="6" id="KW-1185">Reference proteome</keyword>
<keyword evidence="2" id="KW-0812">Transmembrane</keyword>
<accession>A0A8I1YDN1</accession>
<evidence type="ECO:0000256" key="1">
    <source>
        <dbReference type="SAM" id="MobiDB-lite"/>
    </source>
</evidence>
<comment type="caution">
    <text evidence="3">The sequence shown here is derived from an EMBL/GenBank/DDBJ whole genome shotgun (WGS) entry which is preliminary data.</text>
</comment>
<feature type="transmembrane region" description="Helical" evidence="2">
    <location>
        <begin position="21"/>
        <end position="41"/>
    </location>
</feature>
<organism evidence="3 5">
    <name type="scientific">Bradyrhizobium elkanii</name>
    <dbReference type="NCBI Taxonomy" id="29448"/>
    <lineage>
        <taxon>Bacteria</taxon>
        <taxon>Pseudomonadati</taxon>
        <taxon>Pseudomonadota</taxon>
        <taxon>Alphaproteobacteria</taxon>
        <taxon>Hyphomicrobiales</taxon>
        <taxon>Nitrobacteraceae</taxon>
        <taxon>Bradyrhizobium</taxon>
    </lineage>
</organism>
<dbReference type="Proteomes" id="UP000673383">
    <property type="component" value="Unassembled WGS sequence"/>
</dbReference>
<evidence type="ECO:0000313" key="5">
    <source>
        <dbReference type="Proteomes" id="UP000673383"/>
    </source>
</evidence>
<evidence type="ECO:0000313" key="3">
    <source>
        <dbReference type="EMBL" id="MBP1299719.1"/>
    </source>
</evidence>